<dbReference type="Pfam" id="PF01209">
    <property type="entry name" value="Ubie_methyltran"/>
    <property type="match status" value="1"/>
</dbReference>
<comment type="caution">
    <text evidence="1">The sequence shown here is derived from an EMBL/GenBank/DDBJ whole genome shotgun (WGS) entry which is preliminary data.</text>
</comment>
<reference evidence="2" key="1">
    <citation type="journal article" date="2019" name="Int. J. Syst. Evol. Microbiol.">
        <title>The Global Catalogue of Microorganisms (GCM) 10K type strain sequencing project: providing services to taxonomists for standard genome sequencing and annotation.</title>
        <authorList>
            <consortium name="The Broad Institute Genomics Platform"/>
            <consortium name="The Broad Institute Genome Sequencing Center for Infectious Disease"/>
            <person name="Wu L."/>
            <person name="Ma J."/>
        </authorList>
    </citation>
    <scope>NUCLEOTIDE SEQUENCE [LARGE SCALE GENOMIC DNA]</scope>
    <source>
        <strain evidence="2">KCTC 22671</strain>
    </source>
</reference>
<dbReference type="InterPro" id="IPR029063">
    <property type="entry name" value="SAM-dependent_MTases_sf"/>
</dbReference>
<protein>
    <submittedName>
        <fullName evidence="1">Class I SAM-dependent methyltransferase</fullName>
        <ecNumber evidence="1">2.1.1.-</ecNumber>
    </submittedName>
</protein>
<dbReference type="RefSeq" id="WP_379810381.1">
    <property type="nucleotide sequence ID" value="NZ_JBHUPC010000010.1"/>
</dbReference>
<organism evidence="1 2">
    <name type="scientific">Flavobacterium chuncheonense</name>
    <dbReference type="NCBI Taxonomy" id="2026653"/>
    <lineage>
        <taxon>Bacteria</taxon>
        <taxon>Pseudomonadati</taxon>
        <taxon>Bacteroidota</taxon>
        <taxon>Flavobacteriia</taxon>
        <taxon>Flavobacteriales</taxon>
        <taxon>Flavobacteriaceae</taxon>
        <taxon>Flavobacterium</taxon>
    </lineage>
</organism>
<dbReference type="Gene3D" id="3.40.50.150">
    <property type="entry name" value="Vaccinia Virus protein VP39"/>
    <property type="match status" value="1"/>
</dbReference>
<proteinExistence type="predicted"/>
<dbReference type="EMBL" id="JBHUPC010000010">
    <property type="protein sequence ID" value="MFD2890869.1"/>
    <property type="molecule type" value="Genomic_DNA"/>
</dbReference>
<evidence type="ECO:0000313" key="2">
    <source>
        <dbReference type="Proteomes" id="UP001597534"/>
    </source>
</evidence>
<evidence type="ECO:0000313" key="1">
    <source>
        <dbReference type="EMBL" id="MFD2890869.1"/>
    </source>
</evidence>
<dbReference type="Proteomes" id="UP001597534">
    <property type="component" value="Unassembled WGS sequence"/>
</dbReference>
<dbReference type="GO" id="GO:0032259">
    <property type="term" value="P:methylation"/>
    <property type="evidence" value="ECO:0007669"/>
    <property type="project" value="UniProtKB-KW"/>
</dbReference>
<dbReference type="EC" id="2.1.1.-" evidence="1"/>
<keyword evidence="2" id="KW-1185">Reference proteome</keyword>
<dbReference type="GO" id="GO:0008168">
    <property type="term" value="F:methyltransferase activity"/>
    <property type="evidence" value="ECO:0007669"/>
    <property type="project" value="UniProtKB-KW"/>
</dbReference>
<keyword evidence="1" id="KW-0808">Transferase</keyword>
<accession>A0ABW5YIK1</accession>
<sequence length="182" mass="21089">MSGMGECWKYILKSSNHNSKLISLDFSSEMVKGAEKNKTKFKDSKIDILKENVFKNSIENDTADFIISGFGLKTFNNEQLSNLADEIYRFLKQNGKFSLIDVSVPENKFLKTLYMFYLKYINPILGKLFLGSPETYKMLGIYTEKFENAKTVYQIFDRPEFEIQYVKYFYGCATGVKGIKLK</sequence>
<dbReference type="SUPFAM" id="SSF53335">
    <property type="entry name" value="S-adenosyl-L-methionine-dependent methyltransferases"/>
    <property type="match status" value="1"/>
</dbReference>
<name>A0ABW5YIK1_9FLAO</name>
<gene>
    <name evidence="1" type="ORF">ACFS5J_02455</name>
</gene>
<keyword evidence="1" id="KW-0489">Methyltransferase</keyword>